<dbReference type="Proteomes" id="UP000177704">
    <property type="component" value="Unassembled WGS sequence"/>
</dbReference>
<name>A0A1F7UZD4_9BACT</name>
<evidence type="ECO:0008006" key="3">
    <source>
        <dbReference type="Google" id="ProtNLM"/>
    </source>
</evidence>
<dbReference type="Gene3D" id="1.10.10.10">
    <property type="entry name" value="Winged helix-like DNA-binding domain superfamily/Winged helix DNA-binding domain"/>
    <property type="match status" value="1"/>
</dbReference>
<gene>
    <name evidence="1" type="ORF">A3B36_03080</name>
</gene>
<dbReference type="AlphaFoldDB" id="A0A1F7UZD4"/>
<accession>A0A1F7UZD4</accession>
<dbReference type="EMBL" id="MGEM01000048">
    <property type="protein sequence ID" value="OGL83616.1"/>
    <property type="molecule type" value="Genomic_DNA"/>
</dbReference>
<proteinExistence type="predicted"/>
<evidence type="ECO:0000313" key="1">
    <source>
        <dbReference type="EMBL" id="OGL83616.1"/>
    </source>
</evidence>
<evidence type="ECO:0000313" key="2">
    <source>
        <dbReference type="Proteomes" id="UP000177704"/>
    </source>
</evidence>
<protein>
    <recommendedName>
        <fullName evidence="3">Helix-turn-helix type 11 domain-containing protein</fullName>
    </recommendedName>
</protein>
<reference evidence="1 2" key="1">
    <citation type="journal article" date="2016" name="Nat. Commun.">
        <title>Thousands of microbial genomes shed light on interconnected biogeochemical processes in an aquifer system.</title>
        <authorList>
            <person name="Anantharaman K."/>
            <person name="Brown C.T."/>
            <person name="Hug L.A."/>
            <person name="Sharon I."/>
            <person name="Castelle C.J."/>
            <person name="Probst A.J."/>
            <person name="Thomas B.C."/>
            <person name="Singh A."/>
            <person name="Wilkins M.J."/>
            <person name="Karaoz U."/>
            <person name="Brodie E.L."/>
            <person name="Williams K.H."/>
            <person name="Hubbard S.S."/>
            <person name="Banfield J.F."/>
        </authorList>
    </citation>
    <scope>NUCLEOTIDE SEQUENCE [LARGE SCALE GENOMIC DNA]</scope>
</reference>
<dbReference type="GO" id="GO:0006355">
    <property type="term" value="P:regulation of DNA-templated transcription"/>
    <property type="evidence" value="ECO:0007669"/>
    <property type="project" value="InterPro"/>
</dbReference>
<sequence length="199" mass="22557">MLSKKEQIWRHILEQALGQERVLHGEQKKIARALNVSTSTVFNALKIPRASGAIEVRGRGFRIRNIEKLLTLWATQRNIARDIVVHTRVEGTVRAIEQRMPSHGIFGGYSAFKLRYHDAPADYDKVYMYCTPAHCAEMRKRFVKAKGAPNVFILEADEGLAAYGGVIPDSQLFADLWNLSDWYAGDFLKAVKQKIFPSP</sequence>
<dbReference type="InterPro" id="IPR036388">
    <property type="entry name" value="WH-like_DNA-bd_sf"/>
</dbReference>
<dbReference type="GO" id="GO:0003677">
    <property type="term" value="F:DNA binding"/>
    <property type="evidence" value="ECO:0007669"/>
    <property type="project" value="InterPro"/>
</dbReference>
<comment type="caution">
    <text evidence="1">The sequence shown here is derived from an EMBL/GenBank/DDBJ whole genome shotgun (WGS) entry which is preliminary data.</text>
</comment>
<organism evidence="1 2">
    <name type="scientific">Candidatus Uhrbacteria bacterium RIFCSPLOWO2_01_FULL_55_36</name>
    <dbReference type="NCBI Taxonomy" id="1802404"/>
    <lineage>
        <taxon>Bacteria</taxon>
        <taxon>Candidatus Uhriibacteriota</taxon>
    </lineage>
</organism>